<name>A0A9D1WCL3_9GAMM</name>
<sequence length="289" mass="32053">MADKSSFQIDHQNNQPISAVANNDSVPPQHAAAALTAAPNIPAASEIGSAEAHAELTMSNAGRENVTAEWIVKQLRESIENIEIIDKAKRKSDLDQLFNEIKALSEPTYQCTKVWRSLLMEIGQDYFDLFQQQMLWLLGLCKGFVATNTNQDSSTPAFPREYVRQLSNQFCTCALQACLQHLGSLTPFTNKLDKRAYLLSAYYCTKPFESYIKKLKKAVNSSLDGIDLQLVMLQFKDYDAMRCMGQHTMTELGLNKEQFAGIGHRRVALRVNIGANNAGSSNSGEGSCC</sequence>
<evidence type="ECO:0000313" key="2">
    <source>
        <dbReference type="Proteomes" id="UP000886829"/>
    </source>
</evidence>
<proteinExistence type="predicted"/>
<dbReference type="Proteomes" id="UP000886829">
    <property type="component" value="Unassembled WGS sequence"/>
</dbReference>
<organism evidence="1 2">
    <name type="scientific">Candidatus Anaerobiospirillum pullistercoris</name>
    <dbReference type="NCBI Taxonomy" id="2838452"/>
    <lineage>
        <taxon>Bacteria</taxon>
        <taxon>Pseudomonadati</taxon>
        <taxon>Pseudomonadota</taxon>
        <taxon>Gammaproteobacteria</taxon>
        <taxon>Aeromonadales</taxon>
        <taxon>Succinivibrionaceae</taxon>
        <taxon>Anaerobiospirillum</taxon>
    </lineage>
</organism>
<dbReference type="AlphaFoldDB" id="A0A9D1WCL3"/>
<protein>
    <submittedName>
        <fullName evidence="1">Uncharacterized protein</fullName>
    </submittedName>
</protein>
<gene>
    <name evidence="1" type="ORF">H9850_00015</name>
</gene>
<reference evidence="1" key="1">
    <citation type="journal article" date="2021" name="PeerJ">
        <title>Extensive microbial diversity within the chicken gut microbiome revealed by metagenomics and culture.</title>
        <authorList>
            <person name="Gilroy R."/>
            <person name="Ravi A."/>
            <person name="Getino M."/>
            <person name="Pursley I."/>
            <person name="Horton D.L."/>
            <person name="Alikhan N.F."/>
            <person name="Baker D."/>
            <person name="Gharbi K."/>
            <person name="Hall N."/>
            <person name="Watson M."/>
            <person name="Adriaenssens E.M."/>
            <person name="Foster-Nyarko E."/>
            <person name="Jarju S."/>
            <person name="Secka A."/>
            <person name="Antonio M."/>
            <person name="Oren A."/>
            <person name="Chaudhuri R.R."/>
            <person name="La Ragione R."/>
            <person name="Hildebrand F."/>
            <person name="Pallen M.J."/>
        </authorList>
    </citation>
    <scope>NUCLEOTIDE SEQUENCE</scope>
    <source>
        <strain evidence="1">USASDec5-558</strain>
    </source>
</reference>
<dbReference type="EMBL" id="DXEV01000001">
    <property type="protein sequence ID" value="HIX55847.1"/>
    <property type="molecule type" value="Genomic_DNA"/>
</dbReference>
<evidence type="ECO:0000313" key="1">
    <source>
        <dbReference type="EMBL" id="HIX55847.1"/>
    </source>
</evidence>
<accession>A0A9D1WCL3</accession>
<reference evidence="1" key="2">
    <citation type="submission" date="2021-04" db="EMBL/GenBank/DDBJ databases">
        <authorList>
            <person name="Gilroy R."/>
        </authorList>
    </citation>
    <scope>NUCLEOTIDE SEQUENCE</scope>
    <source>
        <strain evidence="1">USASDec5-558</strain>
    </source>
</reference>
<comment type="caution">
    <text evidence="1">The sequence shown here is derived from an EMBL/GenBank/DDBJ whole genome shotgun (WGS) entry which is preliminary data.</text>
</comment>